<organism evidence="1 2">
    <name type="scientific">Puccinia graminis f. sp. tritici (strain CRL 75-36-700-3 / race SCCL)</name>
    <name type="common">Black stem rust fungus</name>
    <dbReference type="NCBI Taxonomy" id="418459"/>
    <lineage>
        <taxon>Eukaryota</taxon>
        <taxon>Fungi</taxon>
        <taxon>Dikarya</taxon>
        <taxon>Basidiomycota</taxon>
        <taxon>Pucciniomycotina</taxon>
        <taxon>Pucciniomycetes</taxon>
        <taxon>Pucciniales</taxon>
        <taxon>Pucciniaceae</taxon>
        <taxon>Puccinia</taxon>
    </lineage>
</organism>
<dbReference type="OrthoDB" id="10461092at2759"/>
<sequence length="80" mass="8060">MSNGGCIGKIGIKMMAGTSAIQQRIISVVALDHHEVGPSQTMAHAPALMFVGSAGVPKDGFEKVAVGGGGGSGLWSLPVW</sequence>
<evidence type="ECO:0000313" key="1">
    <source>
        <dbReference type="EMBL" id="EHS63185.1"/>
    </source>
</evidence>
<dbReference type="HOGENOM" id="CLU_2590906_0_0_1"/>
<dbReference type="EMBL" id="DS178263">
    <property type="protein sequence ID" value="EHS63185.1"/>
    <property type="molecule type" value="Genomic_DNA"/>
</dbReference>
<dbReference type="RefSeq" id="XP_003890740.1">
    <property type="nucleotide sequence ID" value="XM_003890691.1"/>
</dbReference>
<dbReference type="AlphaFoldDB" id="H6QP55"/>
<reference evidence="2" key="1">
    <citation type="journal article" date="2011" name="Proc. Natl. Acad. Sci. U.S.A.">
        <title>Obligate biotrophy features unraveled by the genomic analysis of rust fungi.</title>
        <authorList>
            <person name="Duplessis S."/>
            <person name="Cuomo C.A."/>
            <person name="Lin Y.-C."/>
            <person name="Aerts A."/>
            <person name="Tisserant E."/>
            <person name="Veneault-Fourrey C."/>
            <person name="Joly D.L."/>
            <person name="Hacquard S."/>
            <person name="Amselem J."/>
            <person name="Cantarel B.L."/>
            <person name="Chiu R."/>
            <person name="Coutinho P.M."/>
            <person name="Feau N."/>
            <person name="Field M."/>
            <person name="Frey P."/>
            <person name="Gelhaye E."/>
            <person name="Goldberg J."/>
            <person name="Grabherr M.G."/>
            <person name="Kodira C.D."/>
            <person name="Kohler A."/>
            <person name="Kuees U."/>
            <person name="Lindquist E.A."/>
            <person name="Lucas S.M."/>
            <person name="Mago R."/>
            <person name="Mauceli E."/>
            <person name="Morin E."/>
            <person name="Murat C."/>
            <person name="Pangilinan J.L."/>
            <person name="Park R."/>
            <person name="Pearson M."/>
            <person name="Quesneville H."/>
            <person name="Rouhier N."/>
            <person name="Sakthikumar S."/>
            <person name="Salamov A.A."/>
            <person name="Schmutz J."/>
            <person name="Selles B."/>
            <person name="Shapiro H."/>
            <person name="Tanguay P."/>
            <person name="Tuskan G.A."/>
            <person name="Henrissat B."/>
            <person name="Van de Peer Y."/>
            <person name="Rouze P."/>
            <person name="Ellis J.G."/>
            <person name="Dodds P.N."/>
            <person name="Schein J.E."/>
            <person name="Zhong S."/>
            <person name="Hamelin R.C."/>
            <person name="Grigoriev I.V."/>
            <person name="Szabo L.J."/>
            <person name="Martin F."/>
        </authorList>
    </citation>
    <scope>NUCLEOTIDE SEQUENCE [LARGE SCALE GENOMIC DNA]</scope>
    <source>
        <strain evidence="2">CRL 75-36-700-3 / race SCCL</strain>
    </source>
</reference>
<dbReference type="InParanoid" id="H6QP55"/>
<dbReference type="Proteomes" id="UP000008783">
    <property type="component" value="Unassembled WGS sequence"/>
</dbReference>
<evidence type="ECO:0000313" key="2">
    <source>
        <dbReference type="Proteomes" id="UP000008783"/>
    </source>
</evidence>
<gene>
    <name evidence="1" type="ORF">PGTG_20768</name>
</gene>
<dbReference type="KEGG" id="pgr:PGTG_20768"/>
<name>H6QP55_PUCGT</name>
<dbReference type="GeneID" id="13542582"/>
<proteinExistence type="predicted"/>
<accession>H6QP55</accession>
<keyword evidence="2" id="KW-1185">Reference proteome</keyword>
<dbReference type="VEuPathDB" id="FungiDB:PGTG_20768"/>
<protein>
    <submittedName>
        <fullName evidence="1">Uncharacterized protein</fullName>
    </submittedName>
</protein>